<dbReference type="AlphaFoldDB" id="A0A2T0TNG9"/>
<organism evidence="1 2">
    <name type="scientific">Spirosoma oryzae</name>
    <dbReference type="NCBI Taxonomy" id="1469603"/>
    <lineage>
        <taxon>Bacteria</taxon>
        <taxon>Pseudomonadati</taxon>
        <taxon>Bacteroidota</taxon>
        <taxon>Cytophagia</taxon>
        <taxon>Cytophagales</taxon>
        <taxon>Cytophagaceae</taxon>
        <taxon>Spirosoma</taxon>
    </lineage>
</organism>
<dbReference type="Proteomes" id="UP000238375">
    <property type="component" value="Unassembled WGS sequence"/>
</dbReference>
<evidence type="ECO:0000313" key="1">
    <source>
        <dbReference type="EMBL" id="PRY47206.1"/>
    </source>
</evidence>
<comment type="caution">
    <text evidence="1">The sequence shown here is derived from an EMBL/GenBank/DDBJ whole genome shotgun (WGS) entry which is preliminary data.</text>
</comment>
<reference evidence="1 2" key="1">
    <citation type="submission" date="2018-03" db="EMBL/GenBank/DDBJ databases">
        <title>Genomic Encyclopedia of Archaeal and Bacterial Type Strains, Phase II (KMG-II): from individual species to whole genera.</title>
        <authorList>
            <person name="Goeker M."/>
        </authorList>
    </citation>
    <scope>NUCLEOTIDE SEQUENCE [LARGE SCALE GENOMIC DNA]</scope>
    <source>
        <strain evidence="1 2">DSM 28354</strain>
    </source>
</reference>
<name>A0A2T0TNG9_9BACT</name>
<gene>
    <name evidence="1" type="ORF">CLV58_101272</name>
</gene>
<proteinExistence type="predicted"/>
<sequence length="71" mass="8305">MQTFTIRVTNPHTVRLIEELAALQLLEVVDKPVTNDTRKLSERLAGSITPQQAEQMRRELAESRIEWERNF</sequence>
<dbReference type="EMBL" id="PVTE01000001">
    <property type="protein sequence ID" value="PRY47206.1"/>
    <property type="molecule type" value="Genomic_DNA"/>
</dbReference>
<keyword evidence="2" id="KW-1185">Reference proteome</keyword>
<protein>
    <submittedName>
        <fullName evidence="1">Uncharacterized protein</fullName>
    </submittedName>
</protein>
<dbReference type="RefSeq" id="WP_106135949.1">
    <property type="nucleotide sequence ID" value="NZ_PVTE01000001.1"/>
</dbReference>
<accession>A0A2T0TNG9</accession>
<evidence type="ECO:0000313" key="2">
    <source>
        <dbReference type="Proteomes" id="UP000238375"/>
    </source>
</evidence>